<dbReference type="Proteomes" id="UP000265828">
    <property type="component" value="Unassembled WGS sequence"/>
</dbReference>
<evidence type="ECO:0000313" key="2">
    <source>
        <dbReference type="EMBL" id="RGV63062.1"/>
    </source>
</evidence>
<proteinExistence type="predicted"/>
<evidence type="ECO:0000313" key="3">
    <source>
        <dbReference type="Proteomes" id="UP000265828"/>
    </source>
</evidence>
<name>A0A395X9E3_9FIRM</name>
<protein>
    <submittedName>
        <fullName evidence="2">Uncharacterized protein</fullName>
    </submittedName>
</protein>
<reference evidence="2 3" key="1">
    <citation type="submission" date="2018-08" db="EMBL/GenBank/DDBJ databases">
        <title>A genome reference for cultivated species of the human gut microbiota.</title>
        <authorList>
            <person name="Zou Y."/>
            <person name="Xue W."/>
            <person name="Luo G."/>
        </authorList>
    </citation>
    <scope>NUCLEOTIDE SEQUENCE [LARGE SCALE GENOMIC DNA]</scope>
    <source>
        <strain evidence="2 3">AF14-23</strain>
    </source>
</reference>
<accession>A0A395X9E3</accession>
<sequence length="64" mass="7611">MWWRKVPPKHENGGKKMQKWGQKAPSKQQSDGKKRHHSDKREKSHGGGKCHQNGKWWRKTPLKQ</sequence>
<feature type="region of interest" description="Disordered" evidence="1">
    <location>
        <begin position="1"/>
        <end position="64"/>
    </location>
</feature>
<dbReference type="EMBL" id="QRZI01000008">
    <property type="protein sequence ID" value="RGV63062.1"/>
    <property type="molecule type" value="Genomic_DNA"/>
</dbReference>
<dbReference type="AlphaFoldDB" id="A0A395X9E3"/>
<organism evidence="2 3">
    <name type="scientific">Blautia obeum</name>
    <dbReference type="NCBI Taxonomy" id="40520"/>
    <lineage>
        <taxon>Bacteria</taxon>
        <taxon>Bacillati</taxon>
        <taxon>Bacillota</taxon>
        <taxon>Clostridia</taxon>
        <taxon>Lachnospirales</taxon>
        <taxon>Lachnospiraceae</taxon>
        <taxon>Blautia</taxon>
    </lineage>
</organism>
<comment type="caution">
    <text evidence="2">The sequence shown here is derived from an EMBL/GenBank/DDBJ whole genome shotgun (WGS) entry which is preliminary data.</text>
</comment>
<evidence type="ECO:0000256" key="1">
    <source>
        <dbReference type="SAM" id="MobiDB-lite"/>
    </source>
</evidence>
<gene>
    <name evidence="2" type="ORF">DWW07_12265</name>
</gene>